<sequence length="48" mass="5409">MIIKRFHLVNKFPPIIATCHSHCFDSCSCQHSATIVPLGESTLYDFPC</sequence>
<name>A0A0A9CTJ8_ARUDO</name>
<organism evidence="1">
    <name type="scientific">Arundo donax</name>
    <name type="common">Giant reed</name>
    <name type="synonym">Donax arundinaceus</name>
    <dbReference type="NCBI Taxonomy" id="35708"/>
    <lineage>
        <taxon>Eukaryota</taxon>
        <taxon>Viridiplantae</taxon>
        <taxon>Streptophyta</taxon>
        <taxon>Embryophyta</taxon>
        <taxon>Tracheophyta</taxon>
        <taxon>Spermatophyta</taxon>
        <taxon>Magnoliopsida</taxon>
        <taxon>Liliopsida</taxon>
        <taxon>Poales</taxon>
        <taxon>Poaceae</taxon>
        <taxon>PACMAD clade</taxon>
        <taxon>Arundinoideae</taxon>
        <taxon>Arundineae</taxon>
        <taxon>Arundo</taxon>
    </lineage>
</organism>
<dbReference type="AlphaFoldDB" id="A0A0A9CTJ8"/>
<proteinExistence type="predicted"/>
<protein>
    <submittedName>
        <fullName evidence="1">Uncharacterized protein</fullName>
    </submittedName>
</protein>
<reference evidence="1" key="1">
    <citation type="submission" date="2014-09" db="EMBL/GenBank/DDBJ databases">
        <authorList>
            <person name="Magalhaes I.L.F."/>
            <person name="Oliveira U."/>
            <person name="Santos F.R."/>
            <person name="Vidigal T.H.D.A."/>
            <person name="Brescovit A.D."/>
            <person name="Santos A.J."/>
        </authorList>
    </citation>
    <scope>NUCLEOTIDE SEQUENCE</scope>
    <source>
        <tissue evidence="1">Shoot tissue taken approximately 20 cm above the soil surface</tissue>
    </source>
</reference>
<reference evidence="1" key="2">
    <citation type="journal article" date="2015" name="Data Brief">
        <title>Shoot transcriptome of the giant reed, Arundo donax.</title>
        <authorList>
            <person name="Barrero R.A."/>
            <person name="Guerrero F.D."/>
            <person name="Moolhuijzen P."/>
            <person name="Goolsby J.A."/>
            <person name="Tidwell J."/>
            <person name="Bellgard S.E."/>
            <person name="Bellgard M.I."/>
        </authorList>
    </citation>
    <scope>NUCLEOTIDE SEQUENCE</scope>
    <source>
        <tissue evidence="1">Shoot tissue taken approximately 20 cm above the soil surface</tissue>
    </source>
</reference>
<accession>A0A0A9CTJ8</accession>
<dbReference type="EMBL" id="GBRH01221190">
    <property type="protein sequence ID" value="JAD76705.1"/>
    <property type="molecule type" value="Transcribed_RNA"/>
</dbReference>
<evidence type="ECO:0000313" key="1">
    <source>
        <dbReference type="EMBL" id="JAD76705.1"/>
    </source>
</evidence>